<accession>A0A0S3PR94</accession>
<evidence type="ECO:0000256" key="1">
    <source>
        <dbReference type="ARBA" id="ARBA00023251"/>
    </source>
</evidence>
<dbReference type="EMBL" id="AP014946">
    <property type="protein sequence ID" value="BAT58397.1"/>
    <property type="molecule type" value="Genomic_DNA"/>
</dbReference>
<protein>
    <submittedName>
        <fullName evidence="2">Glyoxalase-like domain protein</fullName>
    </submittedName>
</protein>
<dbReference type="InterPro" id="IPR000335">
    <property type="entry name" value="Bleomycin-R"/>
</dbReference>
<gene>
    <name evidence="2" type="ORF">GJW-30_1_00922</name>
</gene>
<dbReference type="AlphaFoldDB" id="A0A0S3PR94"/>
<keyword evidence="3" id="KW-1185">Reference proteome</keyword>
<keyword evidence="1" id="KW-0046">Antibiotic resistance</keyword>
<dbReference type="RefSeq" id="WP_197703770.1">
    <property type="nucleotide sequence ID" value="NZ_AP014946.1"/>
</dbReference>
<evidence type="ECO:0000313" key="3">
    <source>
        <dbReference type="Proteomes" id="UP000236884"/>
    </source>
</evidence>
<proteinExistence type="predicted"/>
<organism evidence="2 3">
    <name type="scientific">Variibacter gotjawalensis</name>
    <dbReference type="NCBI Taxonomy" id="1333996"/>
    <lineage>
        <taxon>Bacteria</taxon>
        <taxon>Pseudomonadati</taxon>
        <taxon>Pseudomonadota</taxon>
        <taxon>Alphaproteobacteria</taxon>
        <taxon>Hyphomicrobiales</taxon>
        <taxon>Nitrobacteraceae</taxon>
        <taxon>Variibacter</taxon>
    </lineage>
</organism>
<dbReference type="GO" id="GO:0046677">
    <property type="term" value="P:response to antibiotic"/>
    <property type="evidence" value="ECO:0007669"/>
    <property type="project" value="UniProtKB-KW"/>
</dbReference>
<dbReference type="KEGG" id="vgo:GJW-30_1_00922"/>
<evidence type="ECO:0000313" key="2">
    <source>
        <dbReference type="EMBL" id="BAT58397.1"/>
    </source>
</evidence>
<dbReference type="InterPro" id="IPR029068">
    <property type="entry name" value="Glyas_Bleomycin-R_OHBP_Dase"/>
</dbReference>
<dbReference type="Proteomes" id="UP000236884">
    <property type="component" value="Chromosome"/>
</dbReference>
<dbReference type="Pfam" id="PF19581">
    <property type="entry name" value="Glyoxalase_7"/>
    <property type="match status" value="1"/>
</dbReference>
<name>A0A0S3PR94_9BRAD</name>
<reference evidence="2 3" key="1">
    <citation type="submission" date="2015-08" db="EMBL/GenBank/DDBJ databases">
        <title>Investigation of the bacterial diversity of lava forest soil.</title>
        <authorList>
            <person name="Lee J.S."/>
        </authorList>
    </citation>
    <scope>NUCLEOTIDE SEQUENCE [LARGE SCALE GENOMIC DNA]</scope>
    <source>
        <strain evidence="2 3">GJW-30</strain>
    </source>
</reference>
<dbReference type="SUPFAM" id="SSF54593">
    <property type="entry name" value="Glyoxalase/Bleomycin resistance protein/Dihydroxybiphenyl dioxygenase"/>
    <property type="match status" value="1"/>
</dbReference>
<dbReference type="Gene3D" id="3.10.180.10">
    <property type="entry name" value="2,3-Dihydroxybiphenyl 1,2-Dioxygenase, domain 1"/>
    <property type="match status" value="1"/>
</dbReference>
<sequence>MAIELAAATPIFRIFDEAKAREFYLDFLEFKIDFEHRFAPDLPLYLGLSRGPLKLHLSEHSGDASPGSTAIVYMKGVRELQAALIAKQYRYNRPGLAEQDWGLECTVIDPFRNQLKFLEQIK</sequence>